<dbReference type="Gene3D" id="3.20.20.80">
    <property type="entry name" value="Glycosidases"/>
    <property type="match status" value="1"/>
</dbReference>
<organism evidence="1 2">
    <name type="scientific">Paenibacillus spongiae</name>
    <dbReference type="NCBI Taxonomy" id="2909671"/>
    <lineage>
        <taxon>Bacteria</taxon>
        <taxon>Bacillati</taxon>
        <taxon>Bacillota</taxon>
        <taxon>Bacilli</taxon>
        <taxon>Bacillales</taxon>
        <taxon>Paenibacillaceae</taxon>
        <taxon>Paenibacillus</taxon>
    </lineage>
</organism>
<name>A0ABY5SEZ3_9BACL</name>
<dbReference type="InterPro" id="IPR017853">
    <property type="entry name" value="GH"/>
</dbReference>
<gene>
    <name evidence="1" type="ORF">L1F29_05235</name>
</gene>
<dbReference type="SUPFAM" id="SSF51445">
    <property type="entry name" value="(Trans)glycosidases"/>
    <property type="match status" value="1"/>
</dbReference>
<dbReference type="Proteomes" id="UP001057877">
    <property type="component" value="Chromosome"/>
</dbReference>
<dbReference type="EMBL" id="CP091430">
    <property type="protein sequence ID" value="UVI31248.1"/>
    <property type="molecule type" value="Genomic_DNA"/>
</dbReference>
<evidence type="ECO:0000313" key="2">
    <source>
        <dbReference type="Proteomes" id="UP001057877"/>
    </source>
</evidence>
<accession>A0ABY5SEZ3</accession>
<evidence type="ECO:0000313" key="1">
    <source>
        <dbReference type="EMBL" id="UVI31248.1"/>
    </source>
</evidence>
<sequence>MGNPNTDWLKEAKYGISHHFLSNYINRVASGPEEQWKDTESWDDVIDGFDAAGYARQVAESGAGFVLLTLGQNSGYHLSPNAAYDRIAGLQPGERCSRRDLPMDIADALEPYGIRLMLYLPVNPPHSAHQREGDYAVTKAFGYTPGMDGAPSQETQEKWQAVIREWSDRYGAKLAGWWFDGLFPHVVKGTYDDPSNRYNYGTLAEAARSGNANRIITFNPGVELTNASYTPYEDYSAGETNAPGHVPSNGRWVDAAERIQYFIFTFLGSFDPYWAGWGNKGVNFDTKELTGWVKEVTDKEGSVCLDTKVNRFGQIDPQQLEQLKAIKATIRG</sequence>
<proteinExistence type="predicted"/>
<keyword evidence="2" id="KW-1185">Reference proteome</keyword>
<reference evidence="1" key="1">
    <citation type="submission" date="2022-01" db="EMBL/GenBank/DDBJ databases">
        <title>Paenibacillus spongiae sp. nov., isolated from marine sponge.</title>
        <authorList>
            <person name="Li Z."/>
            <person name="Zhang M."/>
        </authorList>
    </citation>
    <scope>NUCLEOTIDE SEQUENCE</scope>
    <source>
        <strain evidence="1">PHS-Z3</strain>
    </source>
</reference>
<protein>
    <submittedName>
        <fullName evidence="1">Alpha-L-fucosidase</fullName>
    </submittedName>
</protein>
<dbReference type="RefSeq" id="WP_258387312.1">
    <property type="nucleotide sequence ID" value="NZ_CP091430.1"/>
</dbReference>